<gene>
    <name evidence="2" type="ORF">F3Y22_tig00110989pilonHSYRG00104</name>
</gene>
<evidence type="ECO:0000313" key="2">
    <source>
        <dbReference type="EMBL" id="KAE8688198.1"/>
    </source>
</evidence>
<accession>A0A6A2Z8K2</accession>
<dbReference type="OrthoDB" id="1879501at2759"/>
<feature type="region of interest" description="Disordered" evidence="1">
    <location>
        <begin position="87"/>
        <end position="111"/>
    </location>
</feature>
<feature type="region of interest" description="Disordered" evidence="1">
    <location>
        <begin position="1"/>
        <end position="22"/>
    </location>
</feature>
<evidence type="ECO:0000313" key="3">
    <source>
        <dbReference type="Proteomes" id="UP000436088"/>
    </source>
</evidence>
<sequence>MEQRKMSSSHENYSNSNSFIRDDDEGYKQGRFWACAGCPTAHGPIFGHQNLQDDPEYKDVPIHSQVMKIKREFEMIKHLSLQQSDIRREISRQRSRSPLGLAERPISVGNS</sequence>
<feature type="compositionally biased region" description="Low complexity" evidence="1">
    <location>
        <begin position="9"/>
        <end position="18"/>
    </location>
</feature>
<name>A0A6A2Z8K2_HIBSY</name>
<proteinExistence type="predicted"/>
<dbReference type="AlphaFoldDB" id="A0A6A2Z8K2"/>
<keyword evidence="3" id="KW-1185">Reference proteome</keyword>
<organism evidence="2 3">
    <name type="scientific">Hibiscus syriacus</name>
    <name type="common">Rose of Sharon</name>
    <dbReference type="NCBI Taxonomy" id="106335"/>
    <lineage>
        <taxon>Eukaryota</taxon>
        <taxon>Viridiplantae</taxon>
        <taxon>Streptophyta</taxon>
        <taxon>Embryophyta</taxon>
        <taxon>Tracheophyta</taxon>
        <taxon>Spermatophyta</taxon>
        <taxon>Magnoliopsida</taxon>
        <taxon>eudicotyledons</taxon>
        <taxon>Gunneridae</taxon>
        <taxon>Pentapetalae</taxon>
        <taxon>rosids</taxon>
        <taxon>malvids</taxon>
        <taxon>Malvales</taxon>
        <taxon>Malvaceae</taxon>
        <taxon>Malvoideae</taxon>
        <taxon>Hibiscus</taxon>
    </lineage>
</organism>
<dbReference type="Proteomes" id="UP000436088">
    <property type="component" value="Unassembled WGS sequence"/>
</dbReference>
<comment type="caution">
    <text evidence="2">The sequence shown here is derived from an EMBL/GenBank/DDBJ whole genome shotgun (WGS) entry which is preliminary data.</text>
</comment>
<dbReference type="PANTHER" id="PTHR34780:SF2">
    <property type="entry name" value="GENOME ASSEMBLY, CHROMOSOME: A02"/>
    <property type="match status" value="1"/>
</dbReference>
<evidence type="ECO:0000256" key="1">
    <source>
        <dbReference type="SAM" id="MobiDB-lite"/>
    </source>
</evidence>
<protein>
    <submittedName>
        <fullName evidence="2">Uncharacterized protein</fullName>
    </submittedName>
</protein>
<reference evidence="2" key="1">
    <citation type="submission" date="2019-09" db="EMBL/GenBank/DDBJ databases">
        <title>Draft genome information of white flower Hibiscus syriacus.</title>
        <authorList>
            <person name="Kim Y.-M."/>
        </authorList>
    </citation>
    <scope>NUCLEOTIDE SEQUENCE [LARGE SCALE GENOMIC DNA]</scope>
    <source>
        <strain evidence="2">YM2019G1</strain>
    </source>
</reference>
<dbReference type="PANTHER" id="PTHR34780">
    <property type="entry name" value="OS08G0427800 PROTEIN"/>
    <property type="match status" value="1"/>
</dbReference>
<dbReference type="EMBL" id="VEPZ02001192">
    <property type="protein sequence ID" value="KAE8688198.1"/>
    <property type="molecule type" value="Genomic_DNA"/>
</dbReference>